<dbReference type="InterPro" id="IPR033469">
    <property type="entry name" value="CYTH-like_dom_sf"/>
</dbReference>
<accession>A0A5N7MJX9</accession>
<dbReference type="Pfam" id="PF05235">
    <property type="entry name" value="CHAD"/>
    <property type="match status" value="1"/>
</dbReference>
<dbReference type="PROSITE" id="PS51708">
    <property type="entry name" value="CHAD"/>
    <property type="match status" value="1"/>
</dbReference>
<dbReference type="InterPro" id="IPR023577">
    <property type="entry name" value="CYTH_domain"/>
</dbReference>
<dbReference type="GO" id="GO:0046872">
    <property type="term" value="F:metal ion binding"/>
    <property type="evidence" value="ECO:0007669"/>
    <property type="project" value="TreeGrafter"/>
</dbReference>
<dbReference type="PANTHER" id="PTHR39569:SF1">
    <property type="entry name" value="INORGANIC TRIPHOSPHATASE"/>
    <property type="match status" value="1"/>
</dbReference>
<evidence type="ECO:0000313" key="4">
    <source>
        <dbReference type="Proteomes" id="UP000403266"/>
    </source>
</evidence>
<dbReference type="SUPFAM" id="SSF55154">
    <property type="entry name" value="CYTH-like phosphatases"/>
    <property type="match status" value="1"/>
</dbReference>
<reference evidence="3 4" key="1">
    <citation type="journal article" date="2019" name="Syst. Appl. Microbiol.">
        <title>Microvirga tunisiensis sp. nov., a root nodule symbiotic bacterium isolated from Lupinus micranthus and L. luteus grown in Northern Tunisia.</title>
        <authorList>
            <person name="Msaddak A."/>
            <person name="Rejili M."/>
            <person name="Duran D."/>
            <person name="Mars M."/>
            <person name="Palacios J.M."/>
            <person name="Ruiz-Argueso T."/>
            <person name="Rey L."/>
            <person name="Imperial J."/>
        </authorList>
    </citation>
    <scope>NUCLEOTIDE SEQUENCE [LARGE SCALE GENOMIC DNA]</scope>
    <source>
        <strain evidence="3 4">Lmie10</strain>
    </source>
</reference>
<dbReference type="Gene3D" id="2.40.320.10">
    <property type="entry name" value="Hypothetical Protein Pfu-838710-001"/>
    <property type="match status" value="1"/>
</dbReference>
<feature type="domain" description="CHAD" evidence="2">
    <location>
        <begin position="234"/>
        <end position="517"/>
    </location>
</feature>
<sequence length="517" mass="57725">MNAGWQNKNEPTRAHTTANEIELKLEFAADATGQLLQHPLMSQARMLPGQGGILHAVYYDSTDFALHKAGLTLRVRKQNGRSTQTIKAERKARGFALDRGEWEIPVDGGLDLASAAGTPLAALVSNEAIRADLKPVFTVETDRQAFEIKRNGATIELALDEAKASTDSGAEKFCEVELELKDGDPSALFALADDLADSIPFRLSPITKSERGYRLLGQADSGPVKAGRIVVPTTAASAEAFQMIARSCLSQIIRNEALLRRSRAPELLHQMRVGFRRLDAAISLFKPMLRDRDSDAIKTELRWAGKKLALVRDLDVLIARLRKANDTDMGLPALAEAGRLRAEAFESLLKTLSKPRFMKAILKAATWVEAGRWLESRKPAIRAARELPAQTRAAWEFSRRWQRIRRDARRMADLSGKARHELRISIKKLRYGVEFLATLFPGVPARKNRKAMVDLLERLQDVLGKLNDIEVGRTLLDPPFRKPVRKAAGYTKRRVRKLLPRAEKASRALVRAEPFWA</sequence>
<dbReference type="InterPro" id="IPR038186">
    <property type="entry name" value="CHAD_dom_sf"/>
</dbReference>
<name>A0A5N7MJX9_9HYPH</name>
<organism evidence="3 4">
    <name type="scientific">Microvirga tunisiensis</name>
    <dbReference type="NCBI Taxonomy" id="2108360"/>
    <lineage>
        <taxon>Bacteria</taxon>
        <taxon>Pseudomonadati</taxon>
        <taxon>Pseudomonadota</taxon>
        <taxon>Alphaproteobacteria</taxon>
        <taxon>Hyphomicrobiales</taxon>
        <taxon>Methylobacteriaceae</taxon>
        <taxon>Microvirga</taxon>
    </lineage>
</organism>
<dbReference type="SMART" id="SM00880">
    <property type="entry name" value="CHAD"/>
    <property type="match status" value="1"/>
</dbReference>
<dbReference type="Pfam" id="PF01928">
    <property type="entry name" value="CYTH"/>
    <property type="match status" value="1"/>
</dbReference>
<dbReference type="Proteomes" id="UP000403266">
    <property type="component" value="Unassembled WGS sequence"/>
</dbReference>
<dbReference type="OrthoDB" id="9777271at2"/>
<dbReference type="PROSITE" id="PS51707">
    <property type="entry name" value="CYTH"/>
    <property type="match status" value="1"/>
</dbReference>
<proteinExistence type="predicted"/>
<gene>
    <name evidence="3" type="ORF">FS320_19670</name>
</gene>
<comment type="caution">
    <text evidence="3">The sequence shown here is derived from an EMBL/GenBank/DDBJ whole genome shotgun (WGS) entry which is preliminary data.</text>
</comment>
<feature type="domain" description="CYTH" evidence="1">
    <location>
        <begin position="18"/>
        <end position="219"/>
    </location>
</feature>
<dbReference type="InterPro" id="IPR039013">
    <property type="entry name" value="YgiF"/>
</dbReference>
<dbReference type="CDD" id="cd07756">
    <property type="entry name" value="CYTH-like_Pase_CHAD"/>
    <property type="match status" value="1"/>
</dbReference>
<dbReference type="InterPro" id="IPR007899">
    <property type="entry name" value="CHAD_dom"/>
</dbReference>
<keyword evidence="4" id="KW-1185">Reference proteome</keyword>
<evidence type="ECO:0000313" key="3">
    <source>
        <dbReference type="EMBL" id="MPR27355.1"/>
    </source>
</evidence>
<dbReference type="EMBL" id="VOSK01000085">
    <property type="protein sequence ID" value="MPR27355.1"/>
    <property type="molecule type" value="Genomic_DNA"/>
</dbReference>
<dbReference type="GO" id="GO:0050355">
    <property type="term" value="F:inorganic triphosphate phosphatase activity"/>
    <property type="evidence" value="ECO:0007669"/>
    <property type="project" value="InterPro"/>
</dbReference>
<dbReference type="SMART" id="SM01118">
    <property type="entry name" value="CYTH"/>
    <property type="match status" value="1"/>
</dbReference>
<dbReference type="PANTHER" id="PTHR39569">
    <property type="entry name" value="INORGANIC TRIPHOSPHATASE"/>
    <property type="match status" value="1"/>
</dbReference>
<protein>
    <submittedName>
        <fullName evidence="3">CHAD domain-containing protein</fullName>
    </submittedName>
</protein>
<dbReference type="AlphaFoldDB" id="A0A5N7MJX9"/>
<dbReference type="Gene3D" id="1.40.20.10">
    <property type="entry name" value="CHAD domain"/>
    <property type="match status" value="1"/>
</dbReference>
<evidence type="ECO:0000259" key="2">
    <source>
        <dbReference type="PROSITE" id="PS51708"/>
    </source>
</evidence>
<dbReference type="RefSeq" id="WP_152713550.1">
    <property type="nucleotide sequence ID" value="NZ_VOSJ01000078.1"/>
</dbReference>
<evidence type="ECO:0000259" key="1">
    <source>
        <dbReference type="PROSITE" id="PS51707"/>
    </source>
</evidence>